<evidence type="ECO:0000256" key="1">
    <source>
        <dbReference type="SAM" id="MobiDB-lite"/>
    </source>
</evidence>
<keyword evidence="3" id="KW-1185">Reference proteome</keyword>
<reference evidence="2 3" key="1">
    <citation type="submission" date="2020-08" db="EMBL/GenBank/DDBJ databases">
        <title>Whole-Genome Sequence of French Clinical Streptomyces mexicanus Strain Q0842.</title>
        <authorList>
            <person name="Boxberger M."/>
            <person name="La Scola B."/>
        </authorList>
    </citation>
    <scope>NUCLEOTIDE SEQUENCE [LARGE SCALE GENOMIC DNA]</scope>
    <source>
        <strain evidence="2 3">Marseille-Q0842</strain>
    </source>
</reference>
<evidence type="ECO:0000313" key="2">
    <source>
        <dbReference type="EMBL" id="MBC2865515.1"/>
    </source>
</evidence>
<dbReference type="Proteomes" id="UP000517694">
    <property type="component" value="Unassembled WGS sequence"/>
</dbReference>
<feature type="compositionally biased region" description="Basic residues" evidence="1">
    <location>
        <begin position="15"/>
        <end position="50"/>
    </location>
</feature>
<sequence length="50" mass="5950">MSPCPLLQTRDISRMRRARAIGRFHMSSKRRRKKKGRRNHPANHGKRPQS</sequence>
<accession>A0A7X1HYH1</accession>
<evidence type="ECO:0000313" key="3">
    <source>
        <dbReference type="Proteomes" id="UP000517694"/>
    </source>
</evidence>
<dbReference type="EMBL" id="JACMHY010000003">
    <property type="protein sequence ID" value="MBC2865515.1"/>
    <property type="molecule type" value="Genomic_DNA"/>
</dbReference>
<gene>
    <name evidence="2" type="ORF">H1R13_11025</name>
</gene>
<name>A0A7X1HYH1_9ACTN</name>
<proteinExistence type="predicted"/>
<organism evidence="2 3">
    <name type="scientific">Streptomyces mexicanus</name>
    <dbReference type="NCBI Taxonomy" id="178566"/>
    <lineage>
        <taxon>Bacteria</taxon>
        <taxon>Bacillati</taxon>
        <taxon>Actinomycetota</taxon>
        <taxon>Actinomycetes</taxon>
        <taxon>Kitasatosporales</taxon>
        <taxon>Streptomycetaceae</taxon>
        <taxon>Streptomyces</taxon>
    </lineage>
</organism>
<protein>
    <submittedName>
        <fullName evidence="2">Uncharacterized protein</fullName>
    </submittedName>
</protein>
<feature type="region of interest" description="Disordered" evidence="1">
    <location>
        <begin position="1"/>
        <end position="50"/>
    </location>
</feature>
<dbReference type="RefSeq" id="WP_185947282.1">
    <property type="nucleotide sequence ID" value="NZ_JACMHY010000003.1"/>
</dbReference>
<dbReference type="Pfam" id="PF26427">
    <property type="entry name" value="HR_L37"/>
    <property type="match status" value="1"/>
</dbReference>
<dbReference type="InterPro" id="IPR058090">
    <property type="entry name" value="bL37_actino"/>
</dbReference>
<dbReference type="AlphaFoldDB" id="A0A7X1HYH1"/>
<comment type="caution">
    <text evidence="2">The sequence shown here is derived from an EMBL/GenBank/DDBJ whole genome shotgun (WGS) entry which is preliminary data.</text>
</comment>